<keyword evidence="3" id="KW-1185">Reference proteome</keyword>
<dbReference type="RefSeq" id="WP_406768916.1">
    <property type="nucleotide sequence ID" value="NZ_JBJHZZ010000002.1"/>
</dbReference>
<dbReference type="InterPro" id="IPR035168">
    <property type="entry name" value="DUF5317"/>
</dbReference>
<keyword evidence="1" id="KW-1133">Transmembrane helix</keyword>
<keyword evidence="1" id="KW-0812">Transmembrane</keyword>
<evidence type="ECO:0000313" key="2">
    <source>
        <dbReference type="EMBL" id="MFL0246449.1"/>
    </source>
</evidence>
<feature type="transmembrane region" description="Helical" evidence="1">
    <location>
        <begin position="82"/>
        <end position="103"/>
    </location>
</feature>
<protein>
    <submittedName>
        <fullName evidence="2">DUF5317 domain-containing protein</fullName>
    </submittedName>
</protein>
<reference evidence="2 3" key="1">
    <citation type="submission" date="2024-11" db="EMBL/GenBank/DDBJ databases">
        <authorList>
            <person name="Heng Y.C."/>
            <person name="Lim A.C.H."/>
            <person name="Lee J.K.Y."/>
            <person name="Kittelmann S."/>
        </authorList>
    </citation>
    <scope>NUCLEOTIDE SEQUENCE [LARGE SCALE GENOMIC DNA]</scope>
    <source>
        <strain evidence="2 3">WILCCON 0185</strain>
    </source>
</reference>
<sequence length="185" mass="20691">MFLLAFIIAIIIGYALNGRLKNIDAAKVKLISFVFISFFMEFIQLTLIKKGYLHIGILTYISDVIMYALLLIFTYANRRNKWLLLLGIGAMLNAVVIFANGGVMPVRLETVKSLGYSGDVALQGLYKLTSENTKLYFLADIIPIRYPKAGIASIGDIIEILGMAIFIITEMKNKKSSNNIVENER</sequence>
<dbReference type="Pfam" id="PF17248">
    <property type="entry name" value="DUF5317"/>
    <property type="match status" value="1"/>
</dbReference>
<evidence type="ECO:0000313" key="3">
    <source>
        <dbReference type="Proteomes" id="UP001623591"/>
    </source>
</evidence>
<name>A0ABW8T5R9_9CLOT</name>
<feature type="transmembrane region" description="Helical" evidence="1">
    <location>
        <begin position="55"/>
        <end position="76"/>
    </location>
</feature>
<dbReference type="Proteomes" id="UP001623591">
    <property type="component" value="Unassembled WGS sequence"/>
</dbReference>
<proteinExistence type="predicted"/>
<evidence type="ECO:0000256" key="1">
    <source>
        <dbReference type="SAM" id="Phobius"/>
    </source>
</evidence>
<keyword evidence="1" id="KW-0472">Membrane</keyword>
<feature type="transmembrane region" description="Helical" evidence="1">
    <location>
        <begin position="27"/>
        <end position="48"/>
    </location>
</feature>
<organism evidence="2 3">
    <name type="scientific">Candidatus Clostridium stratigraminis</name>
    <dbReference type="NCBI Taxonomy" id="3381661"/>
    <lineage>
        <taxon>Bacteria</taxon>
        <taxon>Bacillati</taxon>
        <taxon>Bacillota</taxon>
        <taxon>Clostridia</taxon>
        <taxon>Eubacteriales</taxon>
        <taxon>Clostridiaceae</taxon>
        <taxon>Clostridium</taxon>
    </lineage>
</organism>
<gene>
    <name evidence="2" type="ORF">ACJDUG_05555</name>
</gene>
<dbReference type="EMBL" id="JBJHZZ010000002">
    <property type="protein sequence ID" value="MFL0246449.1"/>
    <property type="molecule type" value="Genomic_DNA"/>
</dbReference>
<comment type="caution">
    <text evidence="2">The sequence shown here is derived from an EMBL/GenBank/DDBJ whole genome shotgun (WGS) entry which is preliminary data.</text>
</comment>
<accession>A0ABW8T5R9</accession>